<comment type="caution">
    <text evidence="10">The sequence shown here is derived from an EMBL/GenBank/DDBJ whole genome shotgun (WGS) entry which is preliminary data.</text>
</comment>
<dbReference type="Pfam" id="PF03154">
    <property type="entry name" value="Atrophin-1"/>
    <property type="match status" value="3"/>
</dbReference>
<feature type="compositionally biased region" description="Polar residues" evidence="9">
    <location>
        <begin position="897"/>
        <end position="912"/>
    </location>
</feature>
<feature type="compositionally biased region" description="Pro residues" evidence="9">
    <location>
        <begin position="1387"/>
        <end position="1399"/>
    </location>
</feature>
<feature type="compositionally biased region" description="Pro residues" evidence="9">
    <location>
        <begin position="1446"/>
        <end position="1463"/>
    </location>
</feature>
<keyword evidence="4" id="KW-0832">Ubl conjugation</keyword>
<feature type="compositionally biased region" description="Low complexity" evidence="9">
    <location>
        <begin position="243"/>
        <end position="274"/>
    </location>
</feature>
<keyword evidence="3" id="KW-0597">Phosphoprotein</keyword>
<feature type="compositionally biased region" description="Pro residues" evidence="9">
    <location>
        <begin position="1487"/>
        <end position="1500"/>
    </location>
</feature>
<feature type="compositionally biased region" description="Low complexity" evidence="9">
    <location>
        <begin position="110"/>
        <end position="122"/>
    </location>
</feature>
<feature type="compositionally biased region" description="Basic and acidic residues" evidence="9">
    <location>
        <begin position="1070"/>
        <end position="1103"/>
    </location>
</feature>
<keyword evidence="11" id="KW-1185">Reference proteome</keyword>
<keyword evidence="2" id="KW-1017">Isopeptide bond</keyword>
<protein>
    <recommendedName>
        <fullName evidence="12">Atrophin 1</fullName>
    </recommendedName>
</protein>
<keyword evidence="8" id="KW-0539">Nucleus</keyword>
<feature type="compositionally biased region" description="Polar residues" evidence="9">
    <location>
        <begin position="727"/>
        <end position="739"/>
    </location>
</feature>
<feature type="compositionally biased region" description="Basic and acidic residues" evidence="9">
    <location>
        <begin position="767"/>
        <end position="776"/>
    </location>
</feature>
<feature type="compositionally biased region" description="Low complexity" evidence="9">
    <location>
        <begin position="913"/>
        <end position="939"/>
    </location>
</feature>
<keyword evidence="5" id="KW-0007">Acetylation</keyword>
<feature type="compositionally biased region" description="Pro residues" evidence="9">
    <location>
        <begin position="1410"/>
        <end position="1433"/>
    </location>
</feature>
<evidence type="ECO:0000256" key="5">
    <source>
        <dbReference type="ARBA" id="ARBA00022990"/>
    </source>
</evidence>
<feature type="compositionally biased region" description="Polar residues" evidence="9">
    <location>
        <begin position="314"/>
        <end position="325"/>
    </location>
</feature>
<feature type="compositionally biased region" description="Basic residues" evidence="9">
    <location>
        <begin position="1147"/>
        <end position="1162"/>
    </location>
</feature>
<feature type="compositionally biased region" description="Basic and acidic residues" evidence="9">
    <location>
        <begin position="562"/>
        <end position="584"/>
    </location>
</feature>
<accession>A0A315VK26</accession>
<dbReference type="GO" id="GO:0005634">
    <property type="term" value="C:nucleus"/>
    <property type="evidence" value="ECO:0007669"/>
    <property type="project" value="UniProtKB-SubCell"/>
</dbReference>
<evidence type="ECO:0000256" key="4">
    <source>
        <dbReference type="ARBA" id="ARBA00022843"/>
    </source>
</evidence>
<feature type="compositionally biased region" description="Basic and acidic residues" evidence="9">
    <location>
        <begin position="356"/>
        <end position="371"/>
    </location>
</feature>
<feature type="compositionally biased region" description="Basic and acidic residues" evidence="9">
    <location>
        <begin position="478"/>
        <end position="503"/>
    </location>
</feature>
<evidence type="ECO:0008006" key="12">
    <source>
        <dbReference type="Google" id="ProtNLM"/>
    </source>
</evidence>
<name>A0A315VK26_GAMAF</name>
<keyword evidence="7" id="KW-0804">Transcription</keyword>
<feature type="compositionally biased region" description="Gly residues" evidence="9">
    <location>
        <begin position="1547"/>
        <end position="1570"/>
    </location>
</feature>
<feature type="compositionally biased region" description="Low complexity" evidence="9">
    <location>
        <begin position="1464"/>
        <end position="1480"/>
    </location>
</feature>
<evidence type="ECO:0000256" key="2">
    <source>
        <dbReference type="ARBA" id="ARBA00022499"/>
    </source>
</evidence>
<evidence type="ECO:0000256" key="7">
    <source>
        <dbReference type="ARBA" id="ARBA00023163"/>
    </source>
</evidence>
<evidence type="ECO:0000256" key="9">
    <source>
        <dbReference type="SAM" id="MobiDB-lite"/>
    </source>
</evidence>
<dbReference type="GO" id="GO:0003714">
    <property type="term" value="F:transcription corepressor activity"/>
    <property type="evidence" value="ECO:0007669"/>
    <property type="project" value="TreeGrafter"/>
</dbReference>
<sequence>MCCELVVTVLVFDDRWTIGRPARMPPMPMRSGRRRGASEERRGRRPHTSPTRPERTDRQTQRGGAEELAGNRFSCRSQGHDSSESEGEELVSPPKRQKVQDSAPNPNPPTSTHLTESSTTSTVPPPTSAASHSRESDNEDGQSQGSRSSAVGSLANSSSSLSSGRDIDQDNRSSSPSLSASPLGSLDSDSDGPDSPKQGEREKGKEVGAGKVTGEDRRTLREGRGEESCGDGEKRDIETIEDSSSLKPPSTPCSSSSLTPSIRGGDSSNDSNSGRKSYFSLDSKLMCKVEYGSPAGVETNRMTSKASTQCINKTTISGGEFSHNSPNIPHSLPPPLPPPPALKPLELGGQNLPAEVKTERDKTEKTEKLMDKAQSTPPSLLPQCGPQPLSQSQSQTQPSSHPHHYSSSWQGGATTGCQGSWGYSRYPGSHHPQHQPPVQQQQLPSVYNPPSSRHPSYLPHPHPHPHREYLPRYAGGGGDRERGPTGERERGVRGECGGREITREFSTPVGNSSNSNGGGSSNNGCGAMSVPNNIPAREFGGMPVGQNREYQGSGRDGPNLGPDRRDFGSAFRDREREREREGGREFNLPNQNQNRDFGPTGPAGGHPRDKDGNRWSEFGSQTREVVSNSNPNNNSIPQGNPPSSTSGLPVAPMLNRDPPASPQNNLNHPSHSSLPQHPHSHPPNSSNRDFPPPMDQTQMPSTGADHFHRDYPPNGGKDFPAGAPPSAGTNREYLSSPGVTPNLGREYPGTGGTQHAHPPHPHYQPGPKDRERDSNLRESALYQSRGGPNQPPALSPSSSSSLHGQYPHPPPQPPVHPPQSSHSQAPQSTMGPSTRPPHYQSSAQTPPIPLSPLPSPSTNQMGAFSSFPSSSSSAPTSQLPVPGVSSSCSPGCRPSSFHGTLNNHPQFSGTYHSNGSNGSTMANSSSNSSAVSSSSHTNSQAPSPQNVSKAPPPLSNSTNNNSNVSTPALTSSLPGVEGPSDSGLPPTAVIKEEPPEDREETESPPPVLRSPSPEPKHVDIPIHASQSARFHKVLDRGSGNSCARSDVLFVPLDGSKLWKKRNEMIERARREVEQRARDLREKERERERERERELDRHLQHQKDVSAAGGGRQGSSLFFPPSSSIILDPSSSSASSSANVVAHPPVHPQHHPSHPHAHLPPTHHLHPSLSHAIPHSLLLPTMGGASAVVGGPQGALGIGLGGPYLGPDTPALRTLSEYARPHAMSPLGAASRAQAHHPQVHHGHPHVHPSFFLPQLQNHALSHPHHLPTDAATAAAILGFLYGGSLEGGPGVPGHPGMAGGPVPGGIGGAGLGGMGFPHAMAAHRDRLKPGFEFKSDERVYPAGSIPDPAAIALAHSHAHAHSNAHAHAHSLLLAGGAAANEVSLYGTPPPPAPPGPPHLQNPTLAQVTRPPQPPAPQSLPNPPPSSLLPPSLPSHPSSAPLAAPSAPAPPSAPSSAPPQPAPPTSNSSSLHHPVPHSSFPNSLSSHVPPPPAPAAPPETYPTPTRSPASYERDRSGARERERERDRAALPAFGDRERERERERERGGSGGGGGAGGGNGGGTGGGGGGENLGRLQMLNVTPHHHQHSHIHSHLHLHQQDTAAGGVHPLMDPLASGSPLARLPYPGAALGTPILAHPLTDSEVLRQQLFGAPFRDLPQPSSLTGPMSAAHQLQAMQQAQSAELQIQRLALEQQWIHHHHHHSLTQDEYYSHLKKESDKTL</sequence>
<keyword evidence="6" id="KW-0805">Transcription regulation</keyword>
<feature type="region of interest" description="Disordered" evidence="9">
    <location>
        <begin position="19"/>
        <end position="277"/>
    </location>
</feature>
<feature type="compositionally biased region" description="Low complexity" evidence="9">
    <location>
        <begin position="627"/>
        <end position="644"/>
    </location>
</feature>
<feature type="compositionally biased region" description="Low complexity" evidence="9">
    <location>
        <begin position="146"/>
        <end position="164"/>
    </location>
</feature>
<evidence type="ECO:0000256" key="8">
    <source>
        <dbReference type="ARBA" id="ARBA00023242"/>
    </source>
</evidence>
<dbReference type="PANTHER" id="PTHR13859">
    <property type="entry name" value="ATROPHIN-RELATED"/>
    <property type="match status" value="1"/>
</dbReference>
<dbReference type="Proteomes" id="UP000250572">
    <property type="component" value="Unassembled WGS sequence"/>
</dbReference>
<proteinExistence type="predicted"/>
<feature type="compositionally biased region" description="Pro residues" evidence="9">
    <location>
        <begin position="331"/>
        <end position="342"/>
    </location>
</feature>
<evidence type="ECO:0000256" key="6">
    <source>
        <dbReference type="ARBA" id="ARBA00023015"/>
    </source>
</evidence>
<feature type="compositionally biased region" description="Low complexity" evidence="9">
    <location>
        <begin position="449"/>
        <end position="459"/>
    </location>
</feature>
<dbReference type="STRING" id="33528.ENSGAFP00000021318"/>
<feature type="region of interest" description="Disordered" evidence="9">
    <location>
        <begin position="1127"/>
        <end position="1162"/>
    </location>
</feature>
<comment type="subcellular location">
    <subcellularLocation>
        <location evidence="1">Nucleus</location>
    </subcellularLocation>
</comment>
<feature type="compositionally biased region" description="Low complexity" evidence="9">
    <location>
        <begin position="667"/>
        <end position="687"/>
    </location>
</feature>
<feature type="compositionally biased region" description="Low complexity" evidence="9">
    <location>
        <begin position="1434"/>
        <end position="1445"/>
    </location>
</feature>
<feature type="compositionally biased region" description="Low complexity" evidence="9">
    <location>
        <begin position="863"/>
        <end position="896"/>
    </location>
</feature>
<feature type="compositionally biased region" description="Pro residues" evidence="9">
    <location>
        <begin position="846"/>
        <end position="855"/>
    </location>
</feature>
<dbReference type="PANTHER" id="PTHR13859:SF9">
    <property type="entry name" value="ATROPHIN-1"/>
    <property type="match status" value="1"/>
</dbReference>
<dbReference type="InterPro" id="IPR002951">
    <property type="entry name" value="Atrophin-like"/>
</dbReference>
<feature type="region of interest" description="Disordered" evidence="9">
    <location>
        <begin position="314"/>
        <end position="1022"/>
    </location>
</feature>
<feature type="compositionally biased region" description="Pro residues" evidence="9">
    <location>
        <begin position="807"/>
        <end position="817"/>
    </location>
</feature>
<evidence type="ECO:0000313" key="10">
    <source>
        <dbReference type="EMBL" id="PWA23845.1"/>
    </source>
</evidence>
<feature type="region of interest" description="Disordered" evidence="9">
    <location>
        <begin position="1383"/>
        <end position="1573"/>
    </location>
</feature>
<gene>
    <name evidence="10" type="ORF">CCH79_00010937</name>
</gene>
<feature type="compositionally biased region" description="Low complexity" evidence="9">
    <location>
        <begin position="173"/>
        <end position="187"/>
    </location>
</feature>
<dbReference type="EMBL" id="NHOQ01001560">
    <property type="protein sequence ID" value="PWA23845.1"/>
    <property type="molecule type" value="Genomic_DNA"/>
</dbReference>
<organism evidence="10 11">
    <name type="scientific">Gambusia affinis</name>
    <name type="common">Western mosquitofish</name>
    <name type="synonym">Heterandria affinis</name>
    <dbReference type="NCBI Taxonomy" id="33528"/>
    <lineage>
        <taxon>Eukaryota</taxon>
        <taxon>Metazoa</taxon>
        <taxon>Chordata</taxon>
        <taxon>Craniata</taxon>
        <taxon>Vertebrata</taxon>
        <taxon>Euteleostomi</taxon>
        <taxon>Actinopterygii</taxon>
        <taxon>Neopterygii</taxon>
        <taxon>Teleostei</taxon>
        <taxon>Neoteleostei</taxon>
        <taxon>Acanthomorphata</taxon>
        <taxon>Ovalentaria</taxon>
        <taxon>Atherinomorphae</taxon>
        <taxon>Cyprinodontiformes</taxon>
        <taxon>Poeciliidae</taxon>
        <taxon>Poeciliinae</taxon>
        <taxon>Gambusia</taxon>
    </lineage>
</organism>
<feature type="compositionally biased region" description="Low complexity" evidence="9">
    <location>
        <begin position="377"/>
        <end position="410"/>
    </location>
</feature>
<feature type="compositionally biased region" description="Basic and acidic residues" evidence="9">
    <location>
        <begin position="197"/>
        <end position="238"/>
    </location>
</feature>
<feature type="compositionally biased region" description="Low complexity" evidence="9">
    <location>
        <begin position="1127"/>
        <end position="1143"/>
    </location>
</feature>
<evidence type="ECO:0000256" key="1">
    <source>
        <dbReference type="ARBA" id="ARBA00004123"/>
    </source>
</evidence>
<reference evidence="10 11" key="1">
    <citation type="journal article" date="2018" name="G3 (Bethesda)">
        <title>A High-Quality Reference Genome for the Invasive Mosquitofish Gambusia affinis Using a Chicago Library.</title>
        <authorList>
            <person name="Hoffberg S.L."/>
            <person name="Troendle N.J."/>
            <person name="Glenn T.C."/>
            <person name="Mahmud O."/>
            <person name="Louha S."/>
            <person name="Chalopin D."/>
            <person name="Bennetzen J.L."/>
            <person name="Mauricio R."/>
        </authorList>
    </citation>
    <scope>NUCLEOTIDE SEQUENCE [LARGE SCALE GENOMIC DNA]</scope>
    <source>
        <strain evidence="10">NE01/NJP1002.9</strain>
        <tissue evidence="10">Muscle</tissue>
    </source>
</reference>
<feature type="region of interest" description="Disordered" evidence="9">
    <location>
        <begin position="1070"/>
        <end position="1113"/>
    </location>
</feature>
<evidence type="ECO:0000256" key="3">
    <source>
        <dbReference type="ARBA" id="ARBA00022553"/>
    </source>
</evidence>
<feature type="compositionally biased region" description="Basic and acidic residues" evidence="9">
    <location>
        <begin position="1510"/>
        <end position="1546"/>
    </location>
</feature>
<evidence type="ECO:0000313" key="11">
    <source>
        <dbReference type="Proteomes" id="UP000250572"/>
    </source>
</evidence>
<feature type="compositionally biased region" description="Low complexity" evidence="9">
    <location>
        <begin position="955"/>
        <end position="967"/>
    </location>
</feature>
<feature type="compositionally biased region" description="Low complexity" evidence="9">
    <location>
        <begin position="818"/>
        <end position="828"/>
    </location>
</feature>